<dbReference type="AlphaFoldDB" id="A0A371CXG0"/>
<gene>
    <name evidence="1" type="ORF">OH76DRAFT_1031037</name>
</gene>
<evidence type="ECO:0000313" key="1">
    <source>
        <dbReference type="EMBL" id="RDX44958.1"/>
    </source>
</evidence>
<keyword evidence="2" id="KW-1185">Reference proteome</keyword>
<name>A0A371CXG0_9APHY</name>
<dbReference type="Proteomes" id="UP000256964">
    <property type="component" value="Unassembled WGS sequence"/>
</dbReference>
<organism evidence="1 2">
    <name type="scientific">Lentinus brumalis</name>
    <dbReference type="NCBI Taxonomy" id="2498619"/>
    <lineage>
        <taxon>Eukaryota</taxon>
        <taxon>Fungi</taxon>
        <taxon>Dikarya</taxon>
        <taxon>Basidiomycota</taxon>
        <taxon>Agaricomycotina</taxon>
        <taxon>Agaricomycetes</taxon>
        <taxon>Polyporales</taxon>
        <taxon>Polyporaceae</taxon>
        <taxon>Lentinus</taxon>
    </lineage>
</organism>
<protein>
    <submittedName>
        <fullName evidence="1">Uncharacterized protein</fullName>
    </submittedName>
</protein>
<proteinExistence type="predicted"/>
<evidence type="ECO:0000313" key="2">
    <source>
        <dbReference type="Proteomes" id="UP000256964"/>
    </source>
</evidence>
<dbReference type="EMBL" id="KZ857443">
    <property type="protein sequence ID" value="RDX44958.1"/>
    <property type="molecule type" value="Genomic_DNA"/>
</dbReference>
<reference evidence="1 2" key="1">
    <citation type="journal article" date="2018" name="Biotechnol. Biofuels">
        <title>Integrative visual omics of the white-rot fungus Polyporus brumalis exposes the biotechnological potential of its oxidative enzymes for delignifying raw plant biomass.</title>
        <authorList>
            <person name="Miyauchi S."/>
            <person name="Rancon A."/>
            <person name="Drula E."/>
            <person name="Hage H."/>
            <person name="Chaduli D."/>
            <person name="Favel A."/>
            <person name="Grisel S."/>
            <person name="Henrissat B."/>
            <person name="Herpoel-Gimbert I."/>
            <person name="Ruiz-Duenas F.J."/>
            <person name="Chevret D."/>
            <person name="Hainaut M."/>
            <person name="Lin J."/>
            <person name="Wang M."/>
            <person name="Pangilinan J."/>
            <person name="Lipzen A."/>
            <person name="Lesage-Meessen L."/>
            <person name="Navarro D."/>
            <person name="Riley R."/>
            <person name="Grigoriev I.V."/>
            <person name="Zhou S."/>
            <person name="Raouche S."/>
            <person name="Rosso M.N."/>
        </authorList>
    </citation>
    <scope>NUCLEOTIDE SEQUENCE [LARGE SCALE GENOMIC DNA]</scope>
    <source>
        <strain evidence="1 2">BRFM 1820</strain>
    </source>
</reference>
<sequence length="156" mass="17209">MRTKSIQPILYRLPYPPPPKFPGQGDKLLQQVKPITICRRSAANEDCGDAVKEVVERMLVIVKMMRRALSARASCQPEGLANEQMSAWTYQALLPFRKFADFVATSRPLVSMVLEVRGYPAIASPPQASELPDVRPIVPTQTIASTLTLTDPTSGD</sequence>
<accession>A0A371CXG0</accession>